<feature type="domain" description="SWIM-type" evidence="15">
    <location>
        <begin position="475"/>
        <end position="513"/>
    </location>
</feature>
<dbReference type="FunFam" id="3.90.550.10:FF:000053">
    <property type="entry name" value="Polypeptide N-acetylgalactosaminyltransferase"/>
    <property type="match status" value="1"/>
</dbReference>
<keyword evidence="13" id="KW-0479">Metal-binding</keyword>
<keyword evidence="17" id="KW-1185">Reference proteome</keyword>
<dbReference type="EMBL" id="JANEYF010003128">
    <property type="protein sequence ID" value="KAJ8939001.1"/>
    <property type="molecule type" value="Genomic_DNA"/>
</dbReference>
<keyword evidence="11" id="KW-0325">Glycoprotein</keyword>
<reference evidence="16" key="1">
    <citation type="journal article" date="2023" name="Insect Mol. Biol.">
        <title>Genome sequencing provides insights into the evolution of gene families encoding plant cell wall-degrading enzymes in longhorned beetles.</title>
        <authorList>
            <person name="Shin N.R."/>
            <person name="Okamura Y."/>
            <person name="Kirsch R."/>
            <person name="Pauchet Y."/>
        </authorList>
    </citation>
    <scope>NUCLEOTIDE SEQUENCE</scope>
    <source>
        <strain evidence="16">RBIC_L_NR</strain>
    </source>
</reference>
<dbReference type="PANTHER" id="PTHR11675">
    <property type="entry name" value="N-ACETYLGALACTOSAMINYLTRANSFERASE"/>
    <property type="match status" value="1"/>
</dbReference>
<dbReference type="InterPro" id="IPR000772">
    <property type="entry name" value="Ricin_B_lectin"/>
</dbReference>
<evidence type="ECO:0000256" key="14">
    <source>
        <dbReference type="RuleBase" id="RU361242"/>
    </source>
</evidence>
<dbReference type="GO" id="GO:0008593">
    <property type="term" value="P:regulation of Notch signaling pathway"/>
    <property type="evidence" value="ECO:0007669"/>
    <property type="project" value="TreeGrafter"/>
</dbReference>
<evidence type="ECO:0000256" key="11">
    <source>
        <dbReference type="ARBA" id="ARBA00023180"/>
    </source>
</evidence>
<dbReference type="SUPFAM" id="SSF50370">
    <property type="entry name" value="Ricin B-like lectins"/>
    <property type="match status" value="1"/>
</dbReference>
<evidence type="ECO:0000256" key="8">
    <source>
        <dbReference type="ARBA" id="ARBA00023034"/>
    </source>
</evidence>
<dbReference type="Proteomes" id="UP001162156">
    <property type="component" value="Unassembled WGS sequence"/>
</dbReference>
<comment type="pathway">
    <text evidence="14">Protein modification; protein glycosylation.</text>
</comment>
<keyword evidence="5 14" id="KW-0430">Lectin</keyword>
<evidence type="ECO:0000313" key="16">
    <source>
        <dbReference type="EMBL" id="KAJ8939001.1"/>
    </source>
</evidence>
<dbReference type="InterPro" id="IPR029044">
    <property type="entry name" value="Nucleotide-diphossugar_trans"/>
</dbReference>
<keyword evidence="14" id="KW-0808">Transferase</keyword>
<dbReference type="InterPro" id="IPR035992">
    <property type="entry name" value="Ricin_B-like_lectins"/>
</dbReference>
<keyword evidence="14" id="KW-0328">Glycosyltransferase</keyword>
<evidence type="ECO:0000259" key="15">
    <source>
        <dbReference type="PROSITE" id="PS50966"/>
    </source>
</evidence>
<keyword evidence="13" id="KW-0862">Zinc</keyword>
<dbReference type="Pfam" id="PF00535">
    <property type="entry name" value="Glycos_transf_2"/>
    <property type="match status" value="1"/>
</dbReference>
<dbReference type="InterPro" id="IPR045885">
    <property type="entry name" value="GalNAc-T"/>
</dbReference>
<name>A0AAV8XLV4_9CUCU</name>
<evidence type="ECO:0000256" key="12">
    <source>
        <dbReference type="ARBA" id="ARBA00023211"/>
    </source>
</evidence>
<evidence type="ECO:0000256" key="3">
    <source>
        <dbReference type="ARBA" id="ARBA00005680"/>
    </source>
</evidence>
<dbReference type="InterPro" id="IPR001173">
    <property type="entry name" value="Glyco_trans_2-like"/>
</dbReference>
<comment type="caution">
    <text evidence="16">The sequence shown here is derived from an EMBL/GenBank/DDBJ whole genome shotgun (WGS) entry which is preliminary data.</text>
</comment>
<keyword evidence="7" id="KW-1133">Transmembrane helix</keyword>
<protein>
    <recommendedName>
        <fullName evidence="14">Polypeptide N-acetylgalactosaminyltransferase</fullName>
        <ecNumber evidence="14">2.4.1.-</ecNumber>
    </recommendedName>
    <alternativeName>
        <fullName evidence="14">Protein-UDP acetylgalactosaminyltransferase</fullName>
    </alternativeName>
</protein>
<sequence>VLNSTSSFKECLMLFFSKNVFLFRCQDIKYRDDLPSASIVVCFYNEHFRTLLRTVHSILNRTPGQLLNEILLIDDYSNIPNLHEDVAKYIKEKSLTKVKLLKPERREGLVRARLFGARRAQGKVLVFLDSHIEVNVGWIEPLLSRIREKQTNVVMPIIDIINADTFTYSSSPLVRGGFNWGLHFKWEEFTQSKPYILGTLDKKEDFVKPIKSPTMAGGLFTIDKKYFTDIGEYDAGMNIWGGENLEISFRIWMCGGSLELIPCSRVGHIFRHRRPYGSPDGQDTMLHNSLRVAYVWMDDYKEYFLSQRKDSQNIDFGDISSRLQLRRELKCHDFDWYLKNVYPELTLPTDDEDNLKKKWSAIEHDKYQPWHSRKRNYLGQYHIKLSNTSLCIQSSTDFKTKGSSLILKPCVRSKSQMWFATDKNELVLAQLLCLQAGKLSPILYKCHEMGEIKNGDIKEEGQVHSENTKALTYFTSIAFELNGRIVQSICECAAGKGPKAVCKHMACVCYAILRFKEHSEWLIKMTPTKNKQKMMKLNYPKKAENLTFEIQKCNVTIRKRGNMCFDPRPANTCSPVYWSDIVRNRVINYCSLEKTVRY</sequence>
<feature type="non-terminal residue" evidence="16">
    <location>
        <position position="1"/>
    </location>
</feature>
<evidence type="ECO:0000256" key="13">
    <source>
        <dbReference type="PROSITE-ProRule" id="PRU00325"/>
    </source>
</evidence>
<dbReference type="Gene3D" id="2.80.10.50">
    <property type="match status" value="1"/>
</dbReference>
<comment type="cofactor">
    <cofactor evidence="1 14">
        <name>Mn(2+)</name>
        <dbReference type="ChEBI" id="CHEBI:29035"/>
    </cofactor>
</comment>
<evidence type="ECO:0000256" key="10">
    <source>
        <dbReference type="ARBA" id="ARBA00023157"/>
    </source>
</evidence>
<dbReference type="InterPro" id="IPR007527">
    <property type="entry name" value="Znf_SWIM"/>
</dbReference>
<dbReference type="AlphaFoldDB" id="A0AAV8XLV4"/>
<gene>
    <name evidence="16" type="ORF">NQ314_011251</name>
</gene>
<dbReference type="GO" id="GO:0030246">
    <property type="term" value="F:carbohydrate binding"/>
    <property type="evidence" value="ECO:0007669"/>
    <property type="project" value="UniProtKB-KW"/>
</dbReference>
<dbReference type="Gene3D" id="3.90.550.10">
    <property type="entry name" value="Spore Coat Polysaccharide Biosynthesis Protein SpsA, Chain A"/>
    <property type="match status" value="1"/>
</dbReference>
<accession>A0AAV8XLV4</accession>
<keyword evidence="10 14" id="KW-1015">Disulfide bond</keyword>
<evidence type="ECO:0000256" key="9">
    <source>
        <dbReference type="ARBA" id="ARBA00023136"/>
    </source>
</evidence>
<dbReference type="PROSITE" id="PS50966">
    <property type="entry name" value="ZF_SWIM"/>
    <property type="match status" value="1"/>
</dbReference>
<keyword evidence="13" id="KW-0863">Zinc-finger</keyword>
<comment type="subcellular location">
    <subcellularLocation>
        <location evidence="2 14">Golgi apparatus membrane</location>
        <topology evidence="2 14">Single-pass type II membrane protein</topology>
    </subcellularLocation>
</comment>
<dbReference type="Pfam" id="PF00652">
    <property type="entry name" value="Ricin_B_lectin"/>
    <property type="match status" value="1"/>
</dbReference>
<dbReference type="SUPFAM" id="SSF53448">
    <property type="entry name" value="Nucleotide-diphospho-sugar transferases"/>
    <property type="match status" value="1"/>
</dbReference>
<dbReference type="GO" id="GO:0008270">
    <property type="term" value="F:zinc ion binding"/>
    <property type="evidence" value="ECO:0007669"/>
    <property type="project" value="UniProtKB-KW"/>
</dbReference>
<keyword evidence="12 14" id="KW-0464">Manganese</keyword>
<evidence type="ECO:0000256" key="5">
    <source>
        <dbReference type="ARBA" id="ARBA00022734"/>
    </source>
</evidence>
<keyword evidence="9" id="KW-0472">Membrane</keyword>
<dbReference type="PANTHER" id="PTHR11675:SF63">
    <property type="entry name" value="POLYPEPTIDE N-ACETYLGALACTOSAMINYLTRANSFERASE"/>
    <property type="match status" value="1"/>
</dbReference>
<keyword evidence="8 14" id="KW-0333">Golgi apparatus</keyword>
<keyword evidence="4" id="KW-0812">Transmembrane</keyword>
<organism evidence="16 17">
    <name type="scientific">Rhamnusium bicolor</name>
    <dbReference type="NCBI Taxonomy" id="1586634"/>
    <lineage>
        <taxon>Eukaryota</taxon>
        <taxon>Metazoa</taxon>
        <taxon>Ecdysozoa</taxon>
        <taxon>Arthropoda</taxon>
        <taxon>Hexapoda</taxon>
        <taxon>Insecta</taxon>
        <taxon>Pterygota</taxon>
        <taxon>Neoptera</taxon>
        <taxon>Endopterygota</taxon>
        <taxon>Coleoptera</taxon>
        <taxon>Polyphaga</taxon>
        <taxon>Cucujiformia</taxon>
        <taxon>Chrysomeloidea</taxon>
        <taxon>Cerambycidae</taxon>
        <taxon>Lepturinae</taxon>
        <taxon>Rhagiini</taxon>
        <taxon>Rhamnusium</taxon>
    </lineage>
</organism>
<evidence type="ECO:0000256" key="1">
    <source>
        <dbReference type="ARBA" id="ARBA00001936"/>
    </source>
</evidence>
<dbReference type="GO" id="GO:0004653">
    <property type="term" value="F:polypeptide N-acetylgalactosaminyltransferase activity"/>
    <property type="evidence" value="ECO:0007669"/>
    <property type="project" value="TreeGrafter"/>
</dbReference>
<dbReference type="CDD" id="cd02510">
    <property type="entry name" value="pp-GalNAc-T"/>
    <property type="match status" value="1"/>
</dbReference>
<dbReference type="GO" id="GO:0006493">
    <property type="term" value="P:protein O-linked glycosylation"/>
    <property type="evidence" value="ECO:0007669"/>
    <property type="project" value="TreeGrafter"/>
</dbReference>
<evidence type="ECO:0000256" key="4">
    <source>
        <dbReference type="ARBA" id="ARBA00022692"/>
    </source>
</evidence>
<evidence type="ECO:0000256" key="7">
    <source>
        <dbReference type="ARBA" id="ARBA00022989"/>
    </source>
</evidence>
<keyword evidence="6" id="KW-0735">Signal-anchor</keyword>
<dbReference type="GO" id="GO:0000139">
    <property type="term" value="C:Golgi membrane"/>
    <property type="evidence" value="ECO:0007669"/>
    <property type="project" value="UniProtKB-SubCell"/>
</dbReference>
<evidence type="ECO:0000313" key="17">
    <source>
        <dbReference type="Proteomes" id="UP001162156"/>
    </source>
</evidence>
<dbReference type="GO" id="GO:0005112">
    <property type="term" value="F:Notch binding"/>
    <property type="evidence" value="ECO:0007669"/>
    <property type="project" value="TreeGrafter"/>
</dbReference>
<evidence type="ECO:0000256" key="6">
    <source>
        <dbReference type="ARBA" id="ARBA00022968"/>
    </source>
</evidence>
<proteinExistence type="inferred from homology"/>
<evidence type="ECO:0000256" key="2">
    <source>
        <dbReference type="ARBA" id="ARBA00004323"/>
    </source>
</evidence>
<dbReference type="EC" id="2.4.1.-" evidence="14"/>
<comment type="similarity">
    <text evidence="3 14">Belongs to the glycosyltransferase 2 family. GalNAc-T subfamily.</text>
</comment>